<keyword evidence="4" id="KW-0574">Periplasm</keyword>
<keyword evidence="6" id="KW-0862">Zinc</keyword>
<protein>
    <submittedName>
        <fullName evidence="8">Replication initiation protein</fullName>
    </submittedName>
</protein>
<dbReference type="InterPro" id="IPR009045">
    <property type="entry name" value="Zn_M74/Hedgehog-like"/>
</dbReference>
<dbReference type="GO" id="GO:0046872">
    <property type="term" value="F:metal ion binding"/>
    <property type="evidence" value="ECO:0007669"/>
    <property type="project" value="UniProtKB-KW"/>
</dbReference>
<evidence type="ECO:0000313" key="9">
    <source>
        <dbReference type="Proteomes" id="UP000447355"/>
    </source>
</evidence>
<dbReference type="InterPro" id="IPR005073">
    <property type="entry name" value="Peptidase_M74"/>
</dbReference>
<dbReference type="GO" id="GO:0008237">
    <property type="term" value="F:metallopeptidase activity"/>
    <property type="evidence" value="ECO:0007669"/>
    <property type="project" value="UniProtKB-KW"/>
</dbReference>
<comment type="caution">
    <text evidence="8">The sequence shown here is derived from an EMBL/GenBank/DDBJ whole genome shotgun (WGS) entry which is preliminary data.</text>
</comment>
<keyword evidence="5" id="KW-0378">Hydrolase</keyword>
<evidence type="ECO:0000256" key="7">
    <source>
        <dbReference type="ARBA" id="ARBA00023049"/>
    </source>
</evidence>
<evidence type="ECO:0000313" key="8">
    <source>
        <dbReference type="EMBL" id="MYM93917.1"/>
    </source>
</evidence>
<gene>
    <name evidence="8" type="ORF">GTP90_08610</name>
</gene>
<keyword evidence="3" id="KW-0732">Signal</keyword>
<dbReference type="GO" id="GO:0030288">
    <property type="term" value="C:outer membrane-bounded periplasmic space"/>
    <property type="evidence" value="ECO:0007669"/>
    <property type="project" value="InterPro"/>
</dbReference>
<dbReference type="SUPFAM" id="SSF55166">
    <property type="entry name" value="Hedgehog/DD-peptidase"/>
    <property type="match status" value="1"/>
</dbReference>
<dbReference type="AlphaFoldDB" id="A0A845GMH6"/>
<name>A0A845GMH6_9BURK</name>
<organism evidence="8 9">
    <name type="scientific">Duganella vulcania</name>
    <dbReference type="NCBI Taxonomy" id="2692166"/>
    <lineage>
        <taxon>Bacteria</taxon>
        <taxon>Pseudomonadati</taxon>
        <taxon>Pseudomonadota</taxon>
        <taxon>Betaproteobacteria</taxon>
        <taxon>Burkholderiales</taxon>
        <taxon>Oxalobacteraceae</taxon>
        <taxon>Telluria group</taxon>
        <taxon>Duganella</taxon>
    </lineage>
</organism>
<dbReference type="GO" id="GO:0004252">
    <property type="term" value="F:serine-type endopeptidase activity"/>
    <property type="evidence" value="ECO:0007669"/>
    <property type="project" value="InterPro"/>
</dbReference>
<evidence type="ECO:0000256" key="6">
    <source>
        <dbReference type="ARBA" id="ARBA00022833"/>
    </source>
</evidence>
<keyword evidence="7" id="KW-0482">Metalloprotease</keyword>
<keyword evidence="1" id="KW-0645">Protease</keyword>
<dbReference type="Gene3D" id="3.30.1380.10">
    <property type="match status" value="1"/>
</dbReference>
<evidence type="ECO:0000256" key="1">
    <source>
        <dbReference type="ARBA" id="ARBA00022670"/>
    </source>
</evidence>
<sequence>MGKQTEARTPDVVPHTSTWAIRSSLGLRCYILKATVLFALPLALANASTCYGTPANGRLQDGAQLPVQGKNFAPYSSVGVSLGRTYVHQSIRDIVLDAYNGVYQAAPDKRFMYGETGLANGGQIKPHHTHQAGLSVDFMVPVLDGKNQPTLLPSNALNKFGYGLEFDSNGALGDLHIDFDAIAEHLHQLADAAEKHHVKIERVIFQKELAERMFRTSRGRDLRTTLPFMKTTPWIRHDEHYHVDFSLPCRPLSAYRRP</sequence>
<dbReference type="EMBL" id="WWCX01000009">
    <property type="protein sequence ID" value="MYM93917.1"/>
    <property type="molecule type" value="Genomic_DNA"/>
</dbReference>
<reference evidence="8" key="1">
    <citation type="submission" date="2019-12" db="EMBL/GenBank/DDBJ databases">
        <title>Novel species isolated from a subtropical stream in China.</title>
        <authorList>
            <person name="Lu H."/>
        </authorList>
    </citation>
    <scope>NUCLEOTIDE SEQUENCE [LARGE SCALE GENOMIC DNA]</scope>
    <source>
        <strain evidence="8">FT81W</strain>
    </source>
</reference>
<dbReference type="Pfam" id="PF03411">
    <property type="entry name" value="Peptidase_M74"/>
    <property type="match status" value="1"/>
</dbReference>
<dbReference type="GO" id="GO:0006508">
    <property type="term" value="P:proteolysis"/>
    <property type="evidence" value="ECO:0007669"/>
    <property type="project" value="UniProtKB-KW"/>
</dbReference>
<keyword evidence="2" id="KW-0479">Metal-binding</keyword>
<accession>A0A845GMH6</accession>
<dbReference type="Proteomes" id="UP000447355">
    <property type="component" value="Unassembled WGS sequence"/>
</dbReference>
<evidence type="ECO:0000256" key="2">
    <source>
        <dbReference type="ARBA" id="ARBA00022723"/>
    </source>
</evidence>
<evidence type="ECO:0000256" key="3">
    <source>
        <dbReference type="ARBA" id="ARBA00022729"/>
    </source>
</evidence>
<evidence type="ECO:0000256" key="4">
    <source>
        <dbReference type="ARBA" id="ARBA00022764"/>
    </source>
</evidence>
<evidence type="ECO:0000256" key="5">
    <source>
        <dbReference type="ARBA" id="ARBA00022801"/>
    </source>
</evidence>
<proteinExistence type="predicted"/>